<reference evidence="2 3" key="1">
    <citation type="journal article" date="2019" name="Sci. Rep.">
        <title>A high-quality genome of Eragrostis curvula grass provides insights into Poaceae evolution and supports new strategies to enhance forage quality.</title>
        <authorList>
            <person name="Carballo J."/>
            <person name="Santos B.A.C.M."/>
            <person name="Zappacosta D."/>
            <person name="Garbus I."/>
            <person name="Selva J.P."/>
            <person name="Gallo C.A."/>
            <person name="Diaz A."/>
            <person name="Albertini E."/>
            <person name="Caccamo M."/>
            <person name="Echenique V."/>
        </authorList>
    </citation>
    <scope>NUCLEOTIDE SEQUENCE [LARGE SCALE GENOMIC DNA]</scope>
    <source>
        <strain evidence="3">cv. Victoria</strain>
        <tissue evidence="2">Leaf</tissue>
    </source>
</reference>
<gene>
    <name evidence="2" type="ORF">EJB05_31326</name>
</gene>
<name>A0A5J9UDV7_9POAL</name>
<dbReference type="AlphaFoldDB" id="A0A5J9UDV7"/>
<evidence type="ECO:0000256" key="1">
    <source>
        <dbReference type="SAM" id="MobiDB-lite"/>
    </source>
</evidence>
<keyword evidence="3" id="KW-1185">Reference proteome</keyword>
<dbReference type="EMBL" id="RWGY01000026">
    <property type="protein sequence ID" value="TVU21674.1"/>
    <property type="molecule type" value="Genomic_DNA"/>
</dbReference>
<dbReference type="Proteomes" id="UP000324897">
    <property type="component" value="Unassembled WGS sequence"/>
</dbReference>
<protein>
    <submittedName>
        <fullName evidence="2">Uncharacterized protein</fullName>
    </submittedName>
</protein>
<dbReference type="Gramene" id="TVU21674">
    <property type="protein sequence ID" value="TVU21674"/>
    <property type="gene ID" value="EJB05_31326"/>
</dbReference>
<feature type="region of interest" description="Disordered" evidence="1">
    <location>
        <begin position="168"/>
        <end position="214"/>
    </location>
</feature>
<evidence type="ECO:0000313" key="2">
    <source>
        <dbReference type="EMBL" id="TVU21674.1"/>
    </source>
</evidence>
<accession>A0A5J9UDV7</accession>
<feature type="compositionally biased region" description="Polar residues" evidence="1">
    <location>
        <begin position="190"/>
        <end position="201"/>
    </location>
</feature>
<proteinExistence type="predicted"/>
<organism evidence="2 3">
    <name type="scientific">Eragrostis curvula</name>
    <name type="common">weeping love grass</name>
    <dbReference type="NCBI Taxonomy" id="38414"/>
    <lineage>
        <taxon>Eukaryota</taxon>
        <taxon>Viridiplantae</taxon>
        <taxon>Streptophyta</taxon>
        <taxon>Embryophyta</taxon>
        <taxon>Tracheophyta</taxon>
        <taxon>Spermatophyta</taxon>
        <taxon>Magnoliopsida</taxon>
        <taxon>Liliopsida</taxon>
        <taxon>Poales</taxon>
        <taxon>Poaceae</taxon>
        <taxon>PACMAD clade</taxon>
        <taxon>Chloridoideae</taxon>
        <taxon>Eragrostideae</taxon>
        <taxon>Eragrostidinae</taxon>
        <taxon>Eragrostis</taxon>
    </lineage>
</organism>
<sequence length="214" mass="23589">MAPYVPRDLSNTLCVQHPHTTYGLALYSRSIVSTQVLTLTCLHSNWSCYAFDFSTNTISIMDPAVRHPVTKAKVEEHTATMGKLIGSVIYCMRRATGNNMMGHGKWTPKMLMAGKRKPPSVNSGILALNCMRWYNGNSVCDPPRDSQSTQTRKDLTFQLLTMRSNRAKPAISELVEHASRSEPKRRSGAEQDTSQAASSGADNEDSTHSSNPIA</sequence>
<comment type="caution">
    <text evidence="2">The sequence shown here is derived from an EMBL/GenBank/DDBJ whole genome shotgun (WGS) entry which is preliminary data.</text>
</comment>
<feature type="compositionally biased region" description="Basic and acidic residues" evidence="1">
    <location>
        <begin position="174"/>
        <end position="189"/>
    </location>
</feature>
<evidence type="ECO:0000313" key="3">
    <source>
        <dbReference type="Proteomes" id="UP000324897"/>
    </source>
</evidence>